<sequence>MHDGGDYRRLAERTSNPDVLRRLAIGEYPFVWHAIADNPAAPTDLLAALAGRRQQVWNDNRLLRLLAAHPALTGEALDGLVDLVGDRLREGDRPYAAVLELARRPELSAERLLPLGRQPGASARLRRGITRALAERPDR</sequence>
<accession>A0A373A5I2</accession>
<proteinExistence type="predicted"/>
<evidence type="ECO:0008006" key="3">
    <source>
        <dbReference type="Google" id="ProtNLM"/>
    </source>
</evidence>
<organism evidence="1 2">
    <name type="scientific">Kitasatospora xanthocidica</name>
    <dbReference type="NCBI Taxonomy" id="83382"/>
    <lineage>
        <taxon>Bacteria</taxon>
        <taxon>Bacillati</taxon>
        <taxon>Actinomycetota</taxon>
        <taxon>Actinomycetes</taxon>
        <taxon>Kitasatosporales</taxon>
        <taxon>Streptomycetaceae</taxon>
        <taxon>Kitasatospora</taxon>
    </lineage>
</organism>
<protein>
    <recommendedName>
        <fullName evidence="3">HEAT repeat domain-containing protein</fullName>
    </recommendedName>
</protein>
<dbReference type="Proteomes" id="UP000263377">
    <property type="component" value="Unassembled WGS sequence"/>
</dbReference>
<dbReference type="AlphaFoldDB" id="A0A373A5I2"/>
<reference evidence="1 2" key="1">
    <citation type="submission" date="2018-08" db="EMBL/GenBank/DDBJ databases">
        <title>Diversity &amp; Physiological Properties of Lignin-Decomposing Actinobacteria from Soil.</title>
        <authorList>
            <person name="Roh S.G."/>
            <person name="Kim S.B."/>
        </authorList>
    </citation>
    <scope>NUCLEOTIDE SEQUENCE [LARGE SCALE GENOMIC DNA]</scope>
    <source>
        <strain evidence="1 2">MMS17-GH009</strain>
    </source>
</reference>
<dbReference type="EMBL" id="QVIG01000001">
    <property type="protein sequence ID" value="RGD62725.1"/>
    <property type="molecule type" value="Genomic_DNA"/>
</dbReference>
<comment type="caution">
    <text evidence="1">The sequence shown here is derived from an EMBL/GenBank/DDBJ whole genome shotgun (WGS) entry which is preliminary data.</text>
</comment>
<keyword evidence="2" id="KW-1185">Reference proteome</keyword>
<evidence type="ECO:0000313" key="1">
    <source>
        <dbReference type="EMBL" id="RGD62725.1"/>
    </source>
</evidence>
<evidence type="ECO:0000313" key="2">
    <source>
        <dbReference type="Proteomes" id="UP000263377"/>
    </source>
</evidence>
<name>A0A373A5I2_9ACTN</name>
<gene>
    <name evidence="1" type="ORF">DR950_07910</name>
</gene>